<proteinExistence type="predicted"/>
<reference evidence="2 3" key="1">
    <citation type="submission" date="2018-06" db="EMBL/GenBank/DDBJ databases">
        <authorList>
            <person name="Zhirakovskaya E."/>
        </authorList>
    </citation>
    <scope>NUCLEOTIDE SEQUENCE [LARGE SCALE GENOMIC DNA]</scope>
    <source>
        <strain evidence="2 3">LY3</strain>
    </source>
</reference>
<comment type="caution">
    <text evidence="2">The sequence shown here is derived from an EMBL/GenBank/DDBJ whole genome shotgun (WGS) entry which is preliminary data.</text>
</comment>
<evidence type="ECO:0000313" key="2">
    <source>
        <dbReference type="EMBL" id="RAI62217.1"/>
    </source>
</evidence>
<accession>A0A327MHI0</accession>
<dbReference type="EMBL" id="QLIN01000025">
    <property type="protein sequence ID" value="RAI62217.1"/>
    <property type="molecule type" value="Genomic_DNA"/>
</dbReference>
<evidence type="ECO:0000256" key="1">
    <source>
        <dbReference type="SAM" id="MobiDB-lite"/>
    </source>
</evidence>
<dbReference type="Proteomes" id="UP000249493">
    <property type="component" value="Unassembled WGS sequence"/>
</dbReference>
<evidence type="ECO:0000313" key="3">
    <source>
        <dbReference type="Proteomes" id="UP000249493"/>
    </source>
</evidence>
<dbReference type="AlphaFoldDB" id="A0A327MHI0"/>
<feature type="region of interest" description="Disordered" evidence="1">
    <location>
        <begin position="1"/>
        <end position="30"/>
    </location>
</feature>
<sequence length="63" mass="6733">MDLCPTHNPCGSEPAREDGRKNTQYSSRQKKARITAGLSFAVELLSRGDGPGRRYALPVAGGS</sequence>
<name>A0A327MHI0_PSEFL</name>
<gene>
    <name evidence="2" type="ORF">DOZ80_30855</name>
</gene>
<protein>
    <submittedName>
        <fullName evidence="2">Uncharacterized protein</fullName>
    </submittedName>
</protein>
<organism evidence="2 3">
    <name type="scientific">Pseudomonas fluorescens</name>
    <dbReference type="NCBI Taxonomy" id="294"/>
    <lineage>
        <taxon>Bacteria</taxon>
        <taxon>Pseudomonadati</taxon>
        <taxon>Pseudomonadota</taxon>
        <taxon>Gammaproteobacteria</taxon>
        <taxon>Pseudomonadales</taxon>
        <taxon>Pseudomonadaceae</taxon>
        <taxon>Pseudomonas</taxon>
    </lineage>
</organism>